<dbReference type="RefSeq" id="WP_420039674.1">
    <property type="nucleotide sequence ID" value="NZ_CP128986.1"/>
</dbReference>
<evidence type="ECO:0000259" key="8">
    <source>
        <dbReference type="Pfam" id="PF13515"/>
    </source>
</evidence>
<feature type="transmembrane region" description="Helical" evidence="7">
    <location>
        <begin position="509"/>
        <end position="527"/>
    </location>
</feature>
<comment type="similarity">
    <text evidence="6">Belongs to the YccS/YhfK family.</text>
</comment>
<keyword evidence="3 7" id="KW-0812">Transmembrane</keyword>
<evidence type="ECO:0000256" key="6">
    <source>
        <dbReference type="ARBA" id="ARBA00043993"/>
    </source>
</evidence>
<sequence length="773" mass="82483">MSHTPAVSAPPTAERRTRQTADEWLNRFVASDPGLTRLRTAVQTVVSVAAVIGIEWMFVEFAHPLIVSGDSAAVVAENRAAGVMGMMVGAVVVMVSSFAGPMFTNVRDGVLGLALLPCAMFVGVVAGLALADIRVVALLFMIAALGGAGFLRRFGAWGFVLGQGLFMGNFLGFFLGRLTDVRGVGWIGAELAIGGAVAILAQLVLFYPSRWSAVKRLRSSFLGRSDGVAAATVAVIDHPNSLRYRERQHKKLIRLNETALMIDAQLAESPRLPVGTTAAEIHRHVFAAELALANAARFARSIAVSDTPDSVARLVRESMVAVGHRDPEAVDRLGRALRQTLSDEQVRSVIDDDVLVVLYRFATSVIDYARVVKTISSQRFESYIKRVRSHAVPEQDRFSASVALVSGWLPGSSTVSATASNEKAAPSVAARLDPSVRAGIQMTVAATISVVAGVLISADRFYWAVLATFVTFMGANNAAEQVRKGAFRVIGTVLGVVVGALVAEAVGQNVPLSITVILVSLFFGIYLMRISYAFFAMSITILVAQLYVQLAELSAELLEMRVLETVIGAAAAVATVIFVLPLRTSRVVRVATGEFLAALSALIAETVRAVRDGDAGHRLETASRDVDVAFQALESATSPSRAMLRVPGTFGGVKQQWWFAANAAHSYARDLVTDARWCTGIDGEAGVRLDAATAALTDSIAELSDSLSDRSTRVYTRSASLFERVATDLDDHGRLTPRQLVLHDLQLIDGAVAALATATDLRVRAVDTAITSH</sequence>
<evidence type="ECO:0000256" key="4">
    <source>
        <dbReference type="ARBA" id="ARBA00022989"/>
    </source>
</evidence>
<feature type="transmembrane region" description="Helical" evidence="7">
    <location>
        <begin position="184"/>
        <end position="207"/>
    </location>
</feature>
<organism evidence="9">
    <name type="scientific">Gordonia sp. MP11Mi</name>
    <dbReference type="NCBI Taxonomy" id="3022769"/>
    <lineage>
        <taxon>Bacteria</taxon>
        <taxon>Bacillati</taxon>
        <taxon>Actinomycetota</taxon>
        <taxon>Actinomycetes</taxon>
        <taxon>Mycobacteriales</taxon>
        <taxon>Gordoniaceae</taxon>
        <taxon>Gordonia</taxon>
    </lineage>
</organism>
<feature type="domain" description="Integral membrane bound transporter" evidence="8">
    <location>
        <begin position="450"/>
        <end position="573"/>
    </location>
</feature>
<dbReference type="Pfam" id="PF13515">
    <property type="entry name" value="FUSC_2"/>
    <property type="match status" value="1"/>
</dbReference>
<name>A0AA97CZ88_9ACTN</name>
<feature type="transmembrane region" description="Helical" evidence="7">
    <location>
        <begin position="110"/>
        <end position="129"/>
    </location>
</feature>
<feature type="transmembrane region" description="Helical" evidence="7">
    <location>
        <begin position="135"/>
        <end position="151"/>
    </location>
</feature>
<protein>
    <recommendedName>
        <fullName evidence="8">Integral membrane bound transporter domain-containing protein</fullName>
    </recommendedName>
</protein>
<feature type="transmembrane region" description="Helical" evidence="7">
    <location>
        <begin position="438"/>
        <end position="456"/>
    </location>
</feature>
<proteinExistence type="inferred from homology"/>
<feature type="transmembrane region" description="Helical" evidence="7">
    <location>
        <begin position="158"/>
        <end position="178"/>
    </location>
</feature>
<feature type="transmembrane region" description="Helical" evidence="7">
    <location>
        <begin position="462"/>
        <end position="479"/>
    </location>
</feature>
<keyword evidence="5 7" id="KW-0472">Membrane</keyword>
<feature type="transmembrane region" description="Helical" evidence="7">
    <location>
        <begin position="41"/>
        <end position="59"/>
    </location>
</feature>
<dbReference type="PANTHER" id="PTHR30509:SF9">
    <property type="entry name" value="MULTIDRUG RESISTANCE PROTEIN MDTO"/>
    <property type="match status" value="1"/>
</dbReference>
<evidence type="ECO:0000256" key="2">
    <source>
        <dbReference type="ARBA" id="ARBA00022475"/>
    </source>
</evidence>
<accession>A0AA97CZ88</accession>
<dbReference type="InterPro" id="IPR049453">
    <property type="entry name" value="Memb_transporter_dom"/>
</dbReference>
<dbReference type="EMBL" id="CP128986">
    <property type="protein sequence ID" value="WOC13895.1"/>
    <property type="molecule type" value="Genomic_DNA"/>
</dbReference>
<comment type="subcellular location">
    <subcellularLocation>
        <location evidence="1">Cell membrane</location>
        <topology evidence="1">Multi-pass membrane protein</topology>
    </subcellularLocation>
</comment>
<evidence type="ECO:0000313" key="9">
    <source>
        <dbReference type="EMBL" id="WOC13895.1"/>
    </source>
</evidence>
<feature type="transmembrane region" description="Helical" evidence="7">
    <location>
        <begin position="532"/>
        <end position="550"/>
    </location>
</feature>
<evidence type="ECO:0000256" key="5">
    <source>
        <dbReference type="ARBA" id="ARBA00023136"/>
    </source>
</evidence>
<dbReference type="GO" id="GO:0005886">
    <property type="term" value="C:plasma membrane"/>
    <property type="evidence" value="ECO:0007669"/>
    <property type="project" value="UniProtKB-SubCell"/>
</dbReference>
<feature type="transmembrane region" description="Helical" evidence="7">
    <location>
        <begin position="562"/>
        <end position="582"/>
    </location>
</feature>
<keyword evidence="2" id="KW-1003">Cell membrane</keyword>
<feature type="transmembrane region" description="Helical" evidence="7">
    <location>
        <begin position="79"/>
        <end position="98"/>
    </location>
</feature>
<dbReference type="PANTHER" id="PTHR30509">
    <property type="entry name" value="P-HYDROXYBENZOIC ACID EFFLUX PUMP SUBUNIT-RELATED"/>
    <property type="match status" value="1"/>
</dbReference>
<evidence type="ECO:0000256" key="1">
    <source>
        <dbReference type="ARBA" id="ARBA00004651"/>
    </source>
</evidence>
<evidence type="ECO:0000256" key="3">
    <source>
        <dbReference type="ARBA" id="ARBA00022692"/>
    </source>
</evidence>
<gene>
    <name evidence="9" type="ORF">MP11Mi_30070</name>
</gene>
<feature type="transmembrane region" description="Helical" evidence="7">
    <location>
        <begin position="486"/>
        <end position="503"/>
    </location>
</feature>
<dbReference type="AlphaFoldDB" id="A0AA97CZ88"/>
<keyword evidence="4 7" id="KW-1133">Transmembrane helix</keyword>
<evidence type="ECO:0000256" key="7">
    <source>
        <dbReference type="SAM" id="Phobius"/>
    </source>
</evidence>
<reference evidence="9" key="1">
    <citation type="submission" date="2023-06" db="EMBL/GenBank/DDBJ databases">
        <title>Gordonia sp. nov. and Pseudochrobactrum sp. nov., two species isolated from the burying beetle Nicrophorus vespilloides.</title>
        <authorList>
            <person name="Poehlein A."/>
            <person name="Guzman J."/>
            <person name="Daniel R."/>
            <person name="Vilcinskas A."/>
        </authorList>
    </citation>
    <scope>NUCLEOTIDE SEQUENCE</scope>
    <source>
        <strain evidence="9">MP11Mi</strain>
    </source>
</reference>